<evidence type="ECO:0000313" key="2">
    <source>
        <dbReference type="EMBL" id="CAH1221645.1"/>
    </source>
</evidence>
<evidence type="ECO:0000313" key="3">
    <source>
        <dbReference type="Proteomes" id="UP000838821"/>
    </source>
</evidence>
<keyword evidence="1" id="KW-0812">Transmembrane</keyword>
<dbReference type="EMBL" id="CAKMMW010000020">
    <property type="protein sequence ID" value="CAH1221645.1"/>
    <property type="molecule type" value="Genomic_DNA"/>
</dbReference>
<organism evidence="2 3">
    <name type="scientific">Paenibacillus allorhizoplanae</name>
    <dbReference type="NCBI Taxonomy" id="2905648"/>
    <lineage>
        <taxon>Bacteria</taxon>
        <taxon>Bacillati</taxon>
        <taxon>Bacillota</taxon>
        <taxon>Bacilli</taxon>
        <taxon>Bacillales</taxon>
        <taxon>Paenibacillaceae</taxon>
        <taxon>Paenibacillus</taxon>
    </lineage>
</organism>
<keyword evidence="1" id="KW-0472">Membrane</keyword>
<accession>A0ABN8GYD4</accession>
<name>A0ABN8GYD4_9BACL</name>
<protein>
    <recommendedName>
        <fullName evidence="4">PH domain-containing protein</fullName>
    </recommendedName>
</protein>
<feature type="transmembrane region" description="Helical" evidence="1">
    <location>
        <begin position="12"/>
        <end position="33"/>
    </location>
</feature>
<dbReference type="Proteomes" id="UP000838821">
    <property type="component" value="Unassembled WGS sequence"/>
</dbReference>
<comment type="caution">
    <text evidence="2">The sequence shown here is derived from an EMBL/GenBank/DDBJ whole genome shotgun (WGS) entry which is preliminary data.</text>
</comment>
<gene>
    <name evidence="2" type="ORF">PAECIP111891_05260</name>
</gene>
<evidence type="ECO:0008006" key="4">
    <source>
        <dbReference type="Google" id="ProtNLM"/>
    </source>
</evidence>
<proteinExistence type="predicted"/>
<feature type="transmembrane region" description="Helical" evidence="1">
    <location>
        <begin position="39"/>
        <end position="61"/>
    </location>
</feature>
<keyword evidence="1" id="KW-1133">Transmembrane helix</keyword>
<keyword evidence="3" id="KW-1185">Reference proteome</keyword>
<reference evidence="2" key="1">
    <citation type="submission" date="2022-01" db="EMBL/GenBank/DDBJ databases">
        <authorList>
            <person name="Criscuolo A."/>
        </authorList>
    </citation>
    <scope>NUCLEOTIDE SEQUENCE</scope>
    <source>
        <strain evidence="2">CIP111891</strain>
    </source>
</reference>
<evidence type="ECO:0000256" key="1">
    <source>
        <dbReference type="SAM" id="Phobius"/>
    </source>
</evidence>
<sequence>MLREVKHLVKSPSRIGTIIGMIAIICSQSILVVRSWDQISVYYASLMVILLCLVVLLLALYRTFFKKPTELCLSNDQLILNGILINSGDIRVIMTKGYFKPVIGILPHRRKIVPLDMAFRYSGDEDKGITDLKNWANMNNVKMVNKSFQTWI</sequence>